<proteinExistence type="predicted"/>
<keyword evidence="9" id="KW-1133">Transmembrane helix</keyword>
<evidence type="ECO:0000256" key="6">
    <source>
        <dbReference type="ARBA" id="ARBA00022777"/>
    </source>
</evidence>
<feature type="domain" description="Histidine kinase" evidence="10">
    <location>
        <begin position="276"/>
        <end position="497"/>
    </location>
</feature>
<feature type="transmembrane region" description="Helical" evidence="9">
    <location>
        <begin position="225"/>
        <end position="245"/>
    </location>
</feature>
<evidence type="ECO:0000256" key="2">
    <source>
        <dbReference type="ARBA" id="ARBA00012438"/>
    </source>
</evidence>
<dbReference type="PANTHER" id="PTHR43065">
    <property type="entry name" value="SENSOR HISTIDINE KINASE"/>
    <property type="match status" value="1"/>
</dbReference>
<keyword evidence="7" id="KW-0067">ATP-binding</keyword>
<keyword evidence="9" id="KW-0472">Membrane</keyword>
<comment type="catalytic activity">
    <reaction evidence="1">
        <text>ATP + protein L-histidine = ADP + protein N-phospho-L-histidine.</text>
        <dbReference type="EC" id="2.7.13.3"/>
    </reaction>
</comment>
<evidence type="ECO:0000256" key="8">
    <source>
        <dbReference type="ARBA" id="ARBA00023012"/>
    </source>
</evidence>
<dbReference type="InterPro" id="IPR036097">
    <property type="entry name" value="HisK_dim/P_sf"/>
</dbReference>
<keyword evidence="12" id="KW-1185">Reference proteome</keyword>
<evidence type="ECO:0000313" key="12">
    <source>
        <dbReference type="Proteomes" id="UP001595729"/>
    </source>
</evidence>
<dbReference type="PANTHER" id="PTHR43065:SF10">
    <property type="entry name" value="PEROXIDE STRESS-ACTIVATED HISTIDINE KINASE MAK3"/>
    <property type="match status" value="1"/>
</dbReference>
<reference evidence="12" key="1">
    <citation type="journal article" date="2019" name="Int. J. Syst. Evol. Microbiol.">
        <title>The Global Catalogue of Microorganisms (GCM) 10K type strain sequencing project: providing services to taxonomists for standard genome sequencing and annotation.</title>
        <authorList>
            <consortium name="The Broad Institute Genomics Platform"/>
            <consortium name="The Broad Institute Genome Sequencing Center for Infectious Disease"/>
            <person name="Wu L."/>
            <person name="Ma J."/>
        </authorList>
    </citation>
    <scope>NUCLEOTIDE SEQUENCE [LARGE SCALE GENOMIC DNA]</scope>
    <source>
        <strain evidence="12">KCTC 42501</strain>
    </source>
</reference>
<dbReference type="EC" id="2.7.13.3" evidence="2"/>
<protein>
    <recommendedName>
        <fullName evidence="2">histidine kinase</fullName>
        <ecNumber evidence="2">2.7.13.3</ecNumber>
    </recommendedName>
</protein>
<dbReference type="RefSeq" id="WP_382179024.1">
    <property type="nucleotide sequence ID" value="NZ_JBHRXX010000010.1"/>
</dbReference>
<evidence type="ECO:0000256" key="5">
    <source>
        <dbReference type="ARBA" id="ARBA00022741"/>
    </source>
</evidence>
<keyword evidence="3" id="KW-0597">Phosphoprotein</keyword>
<dbReference type="Gene3D" id="1.10.287.130">
    <property type="match status" value="1"/>
</dbReference>
<evidence type="ECO:0000256" key="4">
    <source>
        <dbReference type="ARBA" id="ARBA00022679"/>
    </source>
</evidence>
<organism evidence="11 12">
    <name type="scientific">Hydrogenophaga luteola</name>
    <dbReference type="NCBI Taxonomy" id="1591122"/>
    <lineage>
        <taxon>Bacteria</taxon>
        <taxon>Pseudomonadati</taxon>
        <taxon>Pseudomonadota</taxon>
        <taxon>Betaproteobacteria</taxon>
        <taxon>Burkholderiales</taxon>
        <taxon>Comamonadaceae</taxon>
        <taxon>Hydrogenophaga</taxon>
    </lineage>
</organism>
<dbReference type="InterPro" id="IPR004358">
    <property type="entry name" value="Sig_transdc_His_kin-like_C"/>
</dbReference>
<sequence length="500" mass="53892">MRTSGGLWRWRWWWLGGVVLSAAGAVVIARQAIDEQRALFETDARIVHRLLSQQVVQHDAILDTLALLQPAPGAPGMATPEQRLPSLYSHILSVQRRERGAAWADPDLAAAEQRSTQDRRPALARPDLASGRYRLVLAAQPTAYALTIDLRGMVPWDEWPMNVDSSPVRVVLEHQGQRVELQSGDPAALASPGGWRFEFHKHLAAASQPFDVVAERRLGWAQLPWGLMLAWTALVATALTLGAQWQRQRTARQRAEELLRLGQVARLNTLGELAAGMAHELNQPLTAVLANTQAAQRLLAEDPPELDTARQAMAQAVGQSRRAAEVVGRLRRTVERPGTPDGAPTAAVLSLDLAESARRAAHLLEPECRRRGVAPQVQAGAPVLVAGDPVAVDQIVHNLLMNALQAMDAVPAAQRALLLTLHRDGDVGELAVADRGPGIAAEALPRLFEPFFSTRDGGLGLGLSLCETLAQGMGGTLTAANRPDGGAVFTLRLPLTKSTA</sequence>
<dbReference type="InterPro" id="IPR036890">
    <property type="entry name" value="HATPase_C_sf"/>
</dbReference>
<dbReference type="CDD" id="cd00082">
    <property type="entry name" value="HisKA"/>
    <property type="match status" value="1"/>
</dbReference>
<keyword evidence="4" id="KW-0808">Transferase</keyword>
<dbReference type="InterPro" id="IPR005467">
    <property type="entry name" value="His_kinase_dom"/>
</dbReference>
<keyword evidence="8" id="KW-0902">Two-component regulatory system</keyword>
<dbReference type="GO" id="GO:0016301">
    <property type="term" value="F:kinase activity"/>
    <property type="evidence" value="ECO:0007669"/>
    <property type="project" value="UniProtKB-KW"/>
</dbReference>
<feature type="transmembrane region" description="Helical" evidence="9">
    <location>
        <begin position="12"/>
        <end position="29"/>
    </location>
</feature>
<dbReference type="PRINTS" id="PR00344">
    <property type="entry name" value="BCTRLSENSOR"/>
</dbReference>
<comment type="caution">
    <text evidence="11">The sequence shown here is derived from an EMBL/GenBank/DDBJ whole genome shotgun (WGS) entry which is preliminary data.</text>
</comment>
<dbReference type="Proteomes" id="UP001595729">
    <property type="component" value="Unassembled WGS sequence"/>
</dbReference>
<dbReference type="Pfam" id="PF02518">
    <property type="entry name" value="HATPase_c"/>
    <property type="match status" value="1"/>
</dbReference>
<dbReference type="SUPFAM" id="SSF55874">
    <property type="entry name" value="ATPase domain of HSP90 chaperone/DNA topoisomerase II/histidine kinase"/>
    <property type="match status" value="1"/>
</dbReference>
<dbReference type="InterPro" id="IPR003594">
    <property type="entry name" value="HATPase_dom"/>
</dbReference>
<evidence type="ECO:0000256" key="3">
    <source>
        <dbReference type="ARBA" id="ARBA00022553"/>
    </source>
</evidence>
<name>A0ABV7WB95_9BURK</name>
<evidence type="ECO:0000256" key="7">
    <source>
        <dbReference type="ARBA" id="ARBA00022840"/>
    </source>
</evidence>
<gene>
    <name evidence="11" type="ORF">ACFOPI_22260</name>
</gene>
<dbReference type="Pfam" id="PF00512">
    <property type="entry name" value="HisKA"/>
    <property type="match status" value="1"/>
</dbReference>
<dbReference type="PROSITE" id="PS50109">
    <property type="entry name" value="HIS_KIN"/>
    <property type="match status" value="1"/>
</dbReference>
<keyword evidence="9" id="KW-0812">Transmembrane</keyword>
<dbReference type="InterPro" id="IPR003661">
    <property type="entry name" value="HisK_dim/P_dom"/>
</dbReference>
<keyword evidence="6 11" id="KW-0418">Kinase</keyword>
<dbReference type="SMART" id="SM00388">
    <property type="entry name" value="HisKA"/>
    <property type="match status" value="1"/>
</dbReference>
<dbReference type="SMART" id="SM00387">
    <property type="entry name" value="HATPase_c"/>
    <property type="match status" value="1"/>
</dbReference>
<dbReference type="EMBL" id="JBHRXX010000010">
    <property type="protein sequence ID" value="MFC3686331.1"/>
    <property type="molecule type" value="Genomic_DNA"/>
</dbReference>
<keyword evidence="5" id="KW-0547">Nucleotide-binding</keyword>
<evidence type="ECO:0000256" key="1">
    <source>
        <dbReference type="ARBA" id="ARBA00000085"/>
    </source>
</evidence>
<evidence type="ECO:0000259" key="10">
    <source>
        <dbReference type="PROSITE" id="PS50109"/>
    </source>
</evidence>
<accession>A0ABV7WB95</accession>
<evidence type="ECO:0000256" key="9">
    <source>
        <dbReference type="SAM" id="Phobius"/>
    </source>
</evidence>
<dbReference type="SUPFAM" id="SSF47384">
    <property type="entry name" value="Homodimeric domain of signal transducing histidine kinase"/>
    <property type="match status" value="1"/>
</dbReference>
<evidence type="ECO:0000313" key="11">
    <source>
        <dbReference type="EMBL" id="MFC3686331.1"/>
    </source>
</evidence>
<dbReference type="Gene3D" id="3.30.565.10">
    <property type="entry name" value="Histidine kinase-like ATPase, C-terminal domain"/>
    <property type="match status" value="1"/>
</dbReference>